<dbReference type="AlphaFoldDB" id="A0A195FN94"/>
<evidence type="ECO:0000313" key="2">
    <source>
        <dbReference type="EMBL" id="KYN41861.1"/>
    </source>
</evidence>
<proteinExistence type="predicted"/>
<dbReference type="Proteomes" id="UP000078541">
    <property type="component" value="Unassembled WGS sequence"/>
</dbReference>
<protein>
    <submittedName>
        <fullName evidence="2">Uncharacterized protein</fullName>
    </submittedName>
</protein>
<keyword evidence="3" id="KW-1185">Reference proteome</keyword>
<evidence type="ECO:0000256" key="1">
    <source>
        <dbReference type="SAM" id="MobiDB-lite"/>
    </source>
</evidence>
<accession>A0A195FN94</accession>
<feature type="compositionally biased region" description="Basic and acidic residues" evidence="1">
    <location>
        <begin position="133"/>
        <end position="185"/>
    </location>
</feature>
<reference evidence="2 3" key="1">
    <citation type="submission" date="2016-03" db="EMBL/GenBank/DDBJ databases">
        <title>Trachymyrmex septentrionalis WGS genome.</title>
        <authorList>
            <person name="Nygaard S."/>
            <person name="Hu H."/>
            <person name="Boomsma J."/>
            <person name="Zhang G."/>
        </authorList>
    </citation>
    <scope>NUCLEOTIDE SEQUENCE [LARGE SCALE GENOMIC DNA]</scope>
    <source>
        <strain evidence="2">Tsep2-gDNA-1</strain>
        <tissue evidence="2">Whole body</tissue>
    </source>
</reference>
<dbReference type="EMBL" id="KQ981424">
    <property type="protein sequence ID" value="KYN41861.1"/>
    <property type="molecule type" value="Genomic_DNA"/>
</dbReference>
<organism evidence="2 3">
    <name type="scientific">Trachymyrmex septentrionalis</name>
    <dbReference type="NCBI Taxonomy" id="34720"/>
    <lineage>
        <taxon>Eukaryota</taxon>
        <taxon>Metazoa</taxon>
        <taxon>Ecdysozoa</taxon>
        <taxon>Arthropoda</taxon>
        <taxon>Hexapoda</taxon>
        <taxon>Insecta</taxon>
        <taxon>Pterygota</taxon>
        <taxon>Neoptera</taxon>
        <taxon>Endopterygota</taxon>
        <taxon>Hymenoptera</taxon>
        <taxon>Apocrita</taxon>
        <taxon>Aculeata</taxon>
        <taxon>Formicoidea</taxon>
        <taxon>Formicidae</taxon>
        <taxon>Myrmicinae</taxon>
        <taxon>Trachymyrmex</taxon>
    </lineage>
</organism>
<feature type="region of interest" description="Disordered" evidence="1">
    <location>
        <begin position="208"/>
        <end position="257"/>
    </location>
</feature>
<feature type="compositionally biased region" description="Basic and acidic residues" evidence="1">
    <location>
        <begin position="208"/>
        <end position="226"/>
    </location>
</feature>
<sequence>MVGYFERDKRRAESSRAELMVGATNRRRTWRSCLTVPLEEIENAGSRGSWAKESHRRTMVAGGEEGGEEGRGGGQSRLGMYKQKKARRGCFSSRYRRASESGRGRDKSRASERGGSRKEDVVEKGEQLPGSEGELRDVEVGDRETRMRNIRLGRGDKGEKEKGLAKRMRPRETERDGERIRKEPGGTRMEGYTVERWWIEEGRGWMGRDKEGRIDGREQARERESARGWYGTEGKRERTLLTPPSIQDGVGSGSPRH</sequence>
<name>A0A195FN94_9HYME</name>
<feature type="compositionally biased region" description="Basic and acidic residues" evidence="1">
    <location>
        <begin position="97"/>
        <end position="126"/>
    </location>
</feature>
<gene>
    <name evidence="2" type="ORF">ALC56_03791</name>
</gene>
<evidence type="ECO:0000313" key="3">
    <source>
        <dbReference type="Proteomes" id="UP000078541"/>
    </source>
</evidence>
<feature type="region of interest" description="Disordered" evidence="1">
    <location>
        <begin position="43"/>
        <end position="187"/>
    </location>
</feature>